<protein>
    <recommendedName>
        <fullName evidence="7">Galactose oxidase</fullName>
    </recommendedName>
</protein>
<keyword evidence="4" id="KW-1133">Transmembrane helix</keyword>
<dbReference type="Pfam" id="PF07646">
    <property type="entry name" value="Kelch_2"/>
    <property type="match status" value="1"/>
</dbReference>
<comment type="caution">
    <text evidence="5">The sequence shown here is derived from an EMBL/GenBank/DDBJ whole genome shotgun (WGS) entry which is preliminary data.</text>
</comment>
<proteinExistence type="predicted"/>
<evidence type="ECO:0000256" key="1">
    <source>
        <dbReference type="ARBA" id="ARBA00022441"/>
    </source>
</evidence>
<dbReference type="PANTHER" id="PTHR46344:SF27">
    <property type="entry name" value="KELCH REPEAT SUPERFAMILY PROTEIN"/>
    <property type="match status" value="1"/>
</dbReference>
<evidence type="ECO:0008006" key="7">
    <source>
        <dbReference type="Google" id="ProtNLM"/>
    </source>
</evidence>
<gene>
    <name evidence="5" type="ORF">EPD65_02475</name>
</gene>
<feature type="transmembrane region" description="Helical" evidence="4">
    <location>
        <begin position="35"/>
        <end position="56"/>
    </location>
</feature>
<dbReference type="InterPro" id="IPR011498">
    <property type="entry name" value="Kelch_2"/>
</dbReference>
<keyword evidence="6" id="KW-1185">Reference proteome</keyword>
<reference evidence="5 6" key="1">
    <citation type="submission" date="2019-03" db="EMBL/GenBank/DDBJ databases">
        <authorList>
            <person name="Kim M.K.M."/>
        </authorList>
    </citation>
    <scope>NUCLEOTIDE SEQUENCE [LARGE SCALE GENOMIC DNA]</scope>
    <source>
        <strain evidence="5 6">18JY15-6</strain>
    </source>
</reference>
<dbReference type="SUPFAM" id="SSF50965">
    <property type="entry name" value="Galactose oxidase, central domain"/>
    <property type="match status" value="1"/>
</dbReference>
<dbReference type="EMBL" id="SJZJ01000002">
    <property type="protein sequence ID" value="TCJ30922.1"/>
    <property type="molecule type" value="Genomic_DNA"/>
</dbReference>
<name>A0A4V2NZZ4_9ACTN</name>
<accession>A0A4V2NZZ4</accession>
<dbReference type="OrthoDB" id="3420153at2"/>
<dbReference type="Gene3D" id="2.120.10.80">
    <property type="entry name" value="Kelch-type beta propeller"/>
    <property type="match status" value="2"/>
</dbReference>
<dbReference type="PANTHER" id="PTHR46344">
    <property type="entry name" value="OS02G0202900 PROTEIN"/>
    <property type="match status" value="1"/>
</dbReference>
<sequence length="423" mass="45670">MNDVRRLLHDLVDDARVGAPPIAAMTSTRHRRVPVWWAPVAAAAAVAAVLAGVWALPKTAPERPSSPPAARTWQQLPTPPLSPRSQPISAYVDGKVVILGGSDRTFEGGPMNVPNLLDGAVLDPASRTWRRMPDAPPGLWNQAYTFAVSGDRLIIPLQNRRGWLMFDVGDNAWSRLPVPPMHLDQPSVAADADHLYATSSSDAVTGGPVLVLDLRTGEWSALPTSPLLDARLGMRELVMAGADLIVMGSLTPGVYPTSSRMTRAAAVIWNGQRWRGYASSDSRADVSGSQWVWTGDRIISGTRITQREARRERPDALPAGAFDPVTHAWTSLPWLPQRLSGAGGFRDYATNGSRVYASGYLYDDATRRFVRVAGPGPWTDGAAALTDHSLVVMGGERPVSGQDPGARVTSIELTNKAWIYPLD</sequence>
<dbReference type="InterPro" id="IPR011043">
    <property type="entry name" value="Gal_Oxase/kelch_b-propeller"/>
</dbReference>
<keyword evidence="2" id="KW-0677">Repeat</keyword>
<keyword evidence="4" id="KW-0812">Transmembrane</keyword>
<dbReference type="SUPFAM" id="SSF117281">
    <property type="entry name" value="Kelch motif"/>
    <property type="match status" value="1"/>
</dbReference>
<dbReference type="Proteomes" id="UP000295453">
    <property type="component" value="Unassembled WGS sequence"/>
</dbReference>
<organism evidence="5 6">
    <name type="scientific">Nocardioides jejuensis</name>
    <dbReference type="NCBI Taxonomy" id="2502782"/>
    <lineage>
        <taxon>Bacteria</taxon>
        <taxon>Bacillati</taxon>
        <taxon>Actinomycetota</taxon>
        <taxon>Actinomycetes</taxon>
        <taxon>Propionibacteriales</taxon>
        <taxon>Nocardioidaceae</taxon>
        <taxon>Nocardioides</taxon>
    </lineage>
</organism>
<evidence type="ECO:0000256" key="3">
    <source>
        <dbReference type="SAM" id="MobiDB-lite"/>
    </source>
</evidence>
<keyword evidence="1" id="KW-0880">Kelch repeat</keyword>
<evidence type="ECO:0000313" key="6">
    <source>
        <dbReference type="Proteomes" id="UP000295453"/>
    </source>
</evidence>
<evidence type="ECO:0000256" key="4">
    <source>
        <dbReference type="SAM" id="Phobius"/>
    </source>
</evidence>
<dbReference type="InterPro" id="IPR015915">
    <property type="entry name" value="Kelch-typ_b-propeller"/>
</dbReference>
<evidence type="ECO:0000313" key="5">
    <source>
        <dbReference type="EMBL" id="TCJ30922.1"/>
    </source>
</evidence>
<dbReference type="AlphaFoldDB" id="A0A4V2NZZ4"/>
<evidence type="ECO:0000256" key="2">
    <source>
        <dbReference type="ARBA" id="ARBA00022737"/>
    </source>
</evidence>
<dbReference type="RefSeq" id="WP_131581570.1">
    <property type="nucleotide sequence ID" value="NZ_SJZJ01000002.1"/>
</dbReference>
<feature type="region of interest" description="Disordered" evidence="3">
    <location>
        <begin position="60"/>
        <end position="87"/>
    </location>
</feature>
<keyword evidence="4" id="KW-0472">Membrane</keyword>